<protein>
    <submittedName>
        <fullName evidence="2">Uncharacterized protein</fullName>
    </submittedName>
</protein>
<evidence type="ECO:0000313" key="3">
    <source>
        <dbReference type="Proteomes" id="UP000318927"/>
    </source>
</evidence>
<reference evidence="2 3" key="1">
    <citation type="journal article" date="2019" name="Microbiol. Resour. Announc.">
        <title>Complete Genome Sequences of Three Mycoplasma anserisalpingitis (Mycoplasma sp. 1220) Strains.</title>
        <authorList>
            <person name="Grozner D."/>
            <person name="Forro B."/>
            <person name="Kovacs A.B."/>
            <person name="Marton S."/>
            <person name="Banyai K."/>
            <person name="Kreizinger Z."/>
            <person name="Sulyok K.M."/>
            <person name="Gyuranecz M."/>
        </authorList>
    </citation>
    <scope>NUCLEOTIDE SEQUENCE [LARGE SCALE GENOMIC DNA]</scope>
    <source>
        <strain evidence="2 3">ATCC:BAA-2147</strain>
    </source>
</reference>
<dbReference type="EMBL" id="CP042295">
    <property type="protein sequence ID" value="QDY86586.1"/>
    <property type="molecule type" value="Genomic_DNA"/>
</dbReference>
<gene>
    <name evidence="2" type="ORF">FRW55_00150</name>
</gene>
<dbReference type="Proteomes" id="UP000318927">
    <property type="component" value="Chromosome"/>
</dbReference>
<keyword evidence="1" id="KW-0812">Transmembrane</keyword>
<keyword evidence="3" id="KW-1185">Reference proteome</keyword>
<evidence type="ECO:0000313" key="2">
    <source>
        <dbReference type="EMBL" id="QDY86586.1"/>
    </source>
</evidence>
<dbReference type="KEGG" id="mans:FRW55_00150"/>
<dbReference type="AlphaFoldDB" id="A0A5B8J636"/>
<proteinExistence type="predicted"/>
<organism evidence="2 3">
    <name type="scientific">Mycoplasma anserisalpingitidis</name>
    <dbReference type="NCBI Taxonomy" id="519450"/>
    <lineage>
        <taxon>Bacteria</taxon>
        <taxon>Bacillati</taxon>
        <taxon>Mycoplasmatota</taxon>
        <taxon>Mollicutes</taxon>
        <taxon>Mycoplasmataceae</taxon>
        <taxon>Mycoplasma</taxon>
    </lineage>
</organism>
<name>A0A5B8J636_9MOLU</name>
<keyword evidence="1" id="KW-0472">Membrane</keyword>
<dbReference type="RefSeq" id="WP_146368231.1">
    <property type="nucleotide sequence ID" value="NZ_CP042295.1"/>
</dbReference>
<evidence type="ECO:0000256" key="1">
    <source>
        <dbReference type="SAM" id="Phobius"/>
    </source>
</evidence>
<accession>A0A5B8J636</accession>
<keyword evidence="1" id="KW-1133">Transmembrane helix</keyword>
<sequence length="535" mass="64091">MDIKNKLFEITNNTANKSETAKIVIITIISVAVVILLAAIIYLILQLIVKLIYEKTNSLKISVNKKAQKISNIMTRFENVRKRKNDSIISYKELSELNRNIILETDVIKDIYVKMNELYSIKKLSNLVKNYKKIKVNNEKFETLTVKFFDISKELNEKWNTIDEIWSKMYEIITNLRQYSNLNHFKLVNTFDYIIDQINVISQELNNVENRKVSADFDNLDFIINELQNKMHELIIWIDKAANFEWSLYKNLPDVLNNNKNNIHLSNLKNDILRLQKNLKVENCDSTEKKLRQIYKLIFELYTNKNNKKIIVQKIKEFIEFFKEIYDYIDFIKFNLKDKEQIPELFENIKKSYEIILKSDDKNYQDLFNNINFFLNNSSQILIIVEQNINHKTLENSTKNNFTEYFNNTQSLYYQLLTVDILDNETIENEINKLKEIHSVYLKSLENKFIEIDEINSIMDAWKSQLIYIINLYSQARWYKDTFEFIYDKINQLKNSTINNETLEKAINLYNEKKYSEAFREILDIYQKKERHNNV</sequence>
<feature type="transmembrane region" description="Helical" evidence="1">
    <location>
        <begin position="21"/>
        <end position="45"/>
    </location>
</feature>
<dbReference type="OrthoDB" id="400502at2"/>